<accession>A0ABU6W3L6</accession>
<dbReference type="Proteomes" id="UP001341840">
    <property type="component" value="Unassembled WGS sequence"/>
</dbReference>
<sequence>MEEGNKHKDDDKISALNKPLIIIDHEQEEEDDGDISQNSGIHEERGHVHGTSSFLNTCFNGVNALSDNRNEEKYSLTTGNEAGIGEILGRGRGAGRHPQPSPQSPLARLN</sequence>
<feature type="region of interest" description="Disordered" evidence="1">
    <location>
        <begin position="85"/>
        <end position="110"/>
    </location>
</feature>
<reference evidence="2 3" key="1">
    <citation type="journal article" date="2023" name="Plants (Basel)">
        <title>Bridging the Gap: Combining Genomics and Transcriptomics Approaches to Understand Stylosanthes scabra, an Orphan Legume from the Brazilian Caatinga.</title>
        <authorList>
            <person name="Ferreira-Neto J.R.C."/>
            <person name="da Silva M.D."/>
            <person name="Binneck E."/>
            <person name="de Melo N.F."/>
            <person name="da Silva R.H."/>
            <person name="de Melo A.L.T.M."/>
            <person name="Pandolfi V."/>
            <person name="Bustamante F.O."/>
            <person name="Brasileiro-Vidal A.C."/>
            <person name="Benko-Iseppon A.M."/>
        </authorList>
    </citation>
    <scope>NUCLEOTIDE SEQUENCE [LARGE SCALE GENOMIC DNA]</scope>
    <source>
        <tissue evidence="2">Leaves</tissue>
    </source>
</reference>
<comment type="caution">
    <text evidence="2">The sequence shown here is derived from an EMBL/GenBank/DDBJ whole genome shotgun (WGS) entry which is preliminary data.</text>
</comment>
<keyword evidence="3" id="KW-1185">Reference proteome</keyword>
<proteinExistence type="predicted"/>
<name>A0ABU6W3L6_9FABA</name>
<dbReference type="EMBL" id="JASCZI010181262">
    <property type="protein sequence ID" value="MED6180272.1"/>
    <property type="molecule type" value="Genomic_DNA"/>
</dbReference>
<gene>
    <name evidence="2" type="ORF">PIB30_008771</name>
</gene>
<protein>
    <submittedName>
        <fullName evidence="2">Uncharacterized protein</fullName>
    </submittedName>
</protein>
<evidence type="ECO:0000313" key="3">
    <source>
        <dbReference type="Proteomes" id="UP001341840"/>
    </source>
</evidence>
<organism evidence="2 3">
    <name type="scientific">Stylosanthes scabra</name>
    <dbReference type="NCBI Taxonomy" id="79078"/>
    <lineage>
        <taxon>Eukaryota</taxon>
        <taxon>Viridiplantae</taxon>
        <taxon>Streptophyta</taxon>
        <taxon>Embryophyta</taxon>
        <taxon>Tracheophyta</taxon>
        <taxon>Spermatophyta</taxon>
        <taxon>Magnoliopsida</taxon>
        <taxon>eudicotyledons</taxon>
        <taxon>Gunneridae</taxon>
        <taxon>Pentapetalae</taxon>
        <taxon>rosids</taxon>
        <taxon>fabids</taxon>
        <taxon>Fabales</taxon>
        <taxon>Fabaceae</taxon>
        <taxon>Papilionoideae</taxon>
        <taxon>50 kb inversion clade</taxon>
        <taxon>dalbergioids sensu lato</taxon>
        <taxon>Dalbergieae</taxon>
        <taxon>Pterocarpus clade</taxon>
        <taxon>Stylosanthes</taxon>
    </lineage>
</organism>
<evidence type="ECO:0000313" key="2">
    <source>
        <dbReference type="EMBL" id="MED6180272.1"/>
    </source>
</evidence>
<evidence type="ECO:0000256" key="1">
    <source>
        <dbReference type="SAM" id="MobiDB-lite"/>
    </source>
</evidence>